<dbReference type="AlphaFoldDB" id="A0A936ZP99"/>
<evidence type="ECO:0000256" key="4">
    <source>
        <dbReference type="ARBA" id="ARBA00023136"/>
    </source>
</evidence>
<evidence type="ECO:0000313" key="8">
    <source>
        <dbReference type="Proteomes" id="UP000613011"/>
    </source>
</evidence>
<keyword evidence="5" id="KW-0325">Glycoprotein</keyword>
<evidence type="ECO:0000256" key="6">
    <source>
        <dbReference type="SAM" id="MobiDB-lite"/>
    </source>
</evidence>
<dbReference type="EMBL" id="JAEQNA010000015">
    <property type="protein sequence ID" value="MBL0423407.1"/>
    <property type="molecule type" value="Genomic_DNA"/>
</dbReference>
<evidence type="ECO:0000313" key="7">
    <source>
        <dbReference type="EMBL" id="MBL0423407.1"/>
    </source>
</evidence>
<dbReference type="Proteomes" id="UP000613011">
    <property type="component" value="Unassembled WGS sequence"/>
</dbReference>
<keyword evidence="8" id="KW-1185">Reference proteome</keyword>
<dbReference type="GO" id="GO:0016020">
    <property type="term" value="C:membrane"/>
    <property type="evidence" value="ECO:0007669"/>
    <property type="project" value="UniProtKB-SubCell"/>
</dbReference>
<keyword evidence="4" id="KW-0472">Membrane</keyword>
<dbReference type="InterPro" id="IPR003406">
    <property type="entry name" value="Glyco_trans_14"/>
</dbReference>
<comment type="subcellular location">
    <subcellularLocation>
        <location evidence="1">Membrane</location>
        <topology evidence="1">Single-pass type II membrane protein</topology>
    </subcellularLocation>
</comment>
<evidence type="ECO:0000256" key="1">
    <source>
        <dbReference type="ARBA" id="ARBA00004606"/>
    </source>
</evidence>
<name>A0A936ZP99_9BURK</name>
<reference evidence="7" key="1">
    <citation type="submission" date="2021-01" db="EMBL/GenBank/DDBJ databases">
        <title>Ramlibacter sp. strain AW1 16S ribosomal RNA gene Genome sequencing and assembly.</title>
        <authorList>
            <person name="Kang M."/>
        </authorList>
    </citation>
    <scope>NUCLEOTIDE SEQUENCE</scope>
    <source>
        <strain evidence="7">AW1</strain>
    </source>
</reference>
<sequence>MYRDDMTPHGPRPPRILFVVMSAVAPAATVDQLARALAPHRVLVHHDFSQQPSFRLASPNVSFVTDPKRTGWGVFGFVDGIFHSLRQALAEHDFDYLQLLSPSCLPIKPVSEFEAYVQGAADAHFDCIDILEDRDALMSVGYRAFTAEGSFLHRLTRRLANEFFGQEYGRRDEAGIWLRTGGRRGVVPWMALRLMRVLSVPTVGRHLFNDSFRPYYGSTWFGARRHVVRRMIEGFDVPGVREQFSRMRIAEEFLVPTLLMQAGGVKGPINHYVHVFDEAHPGQLVEEHVEMLRASPAYFARKFPAEVGTRVRWRVLSELCRCPMAAAVSAPESAPAPRGEAAAPAQPDESPAHPVMQRPGSAAA</sequence>
<keyword evidence="2" id="KW-0328">Glycosyltransferase</keyword>
<organism evidence="7 8">
    <name type="scientific">Ramlibacter aurantiacus</name>
    <dbReference type="NCBI Taxonomy" id="2801330"/>
    <lineage>
        <taxon>Bacteria</taxon>
        <taxon>Pseudomonadati</taxon>
        <taxon>Pseudomonadota</taxon>
        <taxon>Betaproteobacteria</taxon>
        <taxon>Burkholderiales</taxon>
        <taxon>Comamonadaceae</taxon>
        <taxon>Ramlibacter</taxon>
    </lineage>
</organism>
<dbReference type="Pfam" id="PF02485">
    <property type="entry name" value="Branch"/>
    <property type="match status" value="1"/>
</dbReference>
<dbReference type="GO" id="GO:0016757">
    <property type="term" value="F:glycosyltransferase activity"/>
    <property type="evidence" value="ECO:0007669"/>
    <property type="project" value="UniProtKB-KW"/>
</dbReference>
<comment type="caution">
    <text evidence="7">The sequence shown here is derived from an EMBL/GenBank/DDBJ whole genome shotgun (WGS) entry which is preliminary data.</text>
</comment>
<evidence type="ECO:0000256" key="3">
    <source>
        <dbReference type="ARBA" id="ARBA00022679"/>
    </source>
</evidence>
<proteinExistence type="predicted"/>
<feature type="region of interest" description="Disordered" evidence="6">
    <location>
        <begin position="330"/>
        <end position="364"/>
    </location>
</feature>
<evidence type="ECO:0000256" key="2">
    <source>
        <dbReference type="ARBA" id="ARBA00022676"/>
    </source>
</evidence>
<protein>
    <submittedName>
        <fullName evidence="7">Uncharacterized protein</fullName>
    </submittedName>
</protein>
<gene>
    <name evidence="7" type="ORF">JI739_23930</name>
</gene>
<dbReference type="RefSeq" id="WP_201686543.1">
    <property type="nucleotide sequence ID" value="NZ_JAEQNA010000015.1"/>
</dbReference>
<feature type="compositionally biased region" description="Low complexity" evidence="6">
    <location>
        <begin position="330"/>
        <end position="347"/>
    </location>
</feature>
<keyword evidence="3" id="KW-0808">Transferase</keyword>
<accession>A0A936ZP99</accession>
<evidence type="ECO:0000256" key="5">
    <source>
        <dbReference type="ARBA" id="ARBA00023180"/>
    </source>
</evidence>